<sequence length="694" mass="75597">MLGAVLFVALTLIRRVYGDDAGCTSPAFLAVPLVPLDTSLSMRSLVVDSASVCIQLILKAPASWVSVALSSSPSMVTSPFTRAVVFDTSFAQPKVFAMQGYAPSQMVAAPTPSISLLSALSANDVVSLTFRRPLVFSYEGDVTIHVDNGNSNILNWAYASSPWPAIHSARGSATVKFTTKAEAPSTVVTTESALRLTPDTTVVTVASVISMIMLGLIATHFGNWRWVNHRGLLPPPRRRSMLTALLMPLVDLKVGEGIIVLIYLACLVLVSSSVHANFADAPSLRRWSLASGHLCLVHIMLLLLPVARGQHWEVFFGISHERILKFHRWLGRLSILFGVWHLLASTQNGASITAAGPFGSQQVSPVNGFGALVVFATLGLSAMLRRRFYALFYYYHRIASIVGLVLLLLHATAVRYALIFPLGIYLLSGLGRLRGLYLNKFHASIHVHGQNTVTFELPATETTRAWADRLHAGAFFYINIPSISAVAWHPFSAIVTPDGDSIGFCMKSFTKGRFVDAVWVRAHQTLQDNAFFVLDSHQSAPSMLVRVEGPYGRASVNVDKYDAAVLICGGSGITPMLSLINMERRRSDGPKLFLHWVVKDPNDLLCVDKLMFPLPSNVSAKFYAGPTPGGIRSKSGTTVSYGKGRPVIDEVLNNEKFAGKRVCVLACGPPSLVADVQYQAHRCGFDFHKEVFLF</sequence>
<evidence type="ECO:0000313" key="11">
    <source>
        <dbReference type="EMBL" id="EQC25680.1"/>
    </source>
</evidence>
<reference evidence="11 12" key="1">
    <citation type="submission" date="2012-04" db="EMBL/GenBank/DDBJ databases">
        <title>The Genome Sequence of Saprolegnia declina VS20.</title>
        <authorList>
            <consortium name="The Broad Institute Genome Sequencing Platform"/>
            <person name="Russ C."/>
            <person name="Nusbaum C."/>
            <person name="Tyler B."/>
            <person name="van West P."/>
            <person name="Dieguez-Uribeondo J."/>
            <person name="de Bruijn I."/>
            <person name="Tripathy S."/>
            <person name="Jiang R."/>
            <person name="Young S.K."/>
            <person name="Zeng Q."/>
            <person name="Gargeya S."/>
            <person name="Fitzgerald M."/>
            <person name="Haas B."/>
            <person name="Abouelleil A."/>
            <person name="Alvarado L."/>
            <person name="Arachchi H.M."/>
            <person name="Berlin A."/>
            <person name="Chapman S.B."/>
            <person name="Goldberg J."/>
            <person name="Griggs A."/>
            <person name="Gujja S."/>
            <person name="Hansen M."/>
            <person name="Howarth C."/>
            <person name="Imamovic A."/>
            <person name="Larimer J."/>
            <person name="McCowen C."/>
            <person name="Montmayeur A."/>
            <person name="Murphy C."/>
            <person name="Neiman D."/>
            <person name="Pearson M."/>
            <person name="Priest M."/>
            <person name="Roberts A."/>
            <person name="Saif S."/>
            <person name="Shea T."/>
            <person name="Sisk P."/>
            <person name="Sykes S."/>
            <person name="Wortman J."/>
            <person name="Nusbaum C."/>
            <person name="Birren B."/>
        </authorList>
    </citation>
    <scope>NUCLEOTIDE SEQUENCE [LARGE SCALE GENOMIC DNA]</scope>
    <source>
        <strain evidence="11 12">VS20</strain>
    </source>
</reference>
<dbReference type="InterPro" id="IPR050369">
    <property type="entry name" value="RBOH/FRE"/>
</dbReference>
<dbReference type="STRING" id="1156394.T0PXC2"/>
<dbReference type="GO" id="GO:0005886">
    <property type="term" value="C:plasma membrane"/>
    <property type="evidence" value="ECO:0007669"/>
    <property type="project" value="TreeGrafter"/>
</dbReference>
<feature type="transmembrane region" description="Helical" evidence="6">
    <location>
        <begin position="329"/>
        <end position="346"/>
    </location>
</feature>
<evidence type="ECO:0000313" key="12">
    <source>
        <dbReference type="Proteomes" id="UP000030762"/>
    </source>
</evidence>
<dbReference type="PANTHER" id="PTHR11972">
    <property type="entry name" value="NADPH OXIDASE"/>
    <property type="match status" value="1"/>
</dbReference>
<feature type="transmembrane region" description="Helical" evidence="6">
    <location>
        <begin position="391"/>
        <end position="410"/>
    </location>
</feature>
<dbReference type="eggNOG" id="KOG0039">
    <property type="taxonomic scope" value="Eukaryota"/>
</dbReference>
<feature type="signal peptide" evidence="7">
    <location>
        <begin position="1"/>
        <end position="18"/>
    </location>
</feature>
<protein>
    <recommendedName>
        <fullName evidence="13">FAD-binding FR-type domain-containing protein</fullName>
    </recommendedName>
</protein>
<dbReference type="GO" id="GO:0016491">
    <property type="term" value="F:oxidoreductase activity"/>
    <property type="evidence" value="ECO:0007669"/>
    <property type="project" value="UniProtKB-KW"/>
</dbReference>
<feature type="chain" id="PRO_5004569306" description="FAD-binding FR-type domain-containing protein" evidence="7">
    <location>
        <begin position="19"/>
        <end position="694"/>
    </location>
</feature>
<feature type="domain" description="Ferric reductase NAD binding" evidence="10">
    <location>
        <begin position="561"/>
        <end position="611"/>
    </location>
</feature>
<feature type="transmembrane region" description="Helical" evidence="6">
    <location>
        <begin position="366"/>
        <end position="384"/>
    </location>
</feature>
<feature type="domain" description="Ferric reductase NAD binding" evidence="10">
    <location>
        <begin position="633"/>
        <end position="679"/>
    </location>
</feature>
<keyword evidence="2 6" id="KW-0812">Transmembrane</keyword>
<dbReference type="AlphaFoldDB" id="T0PXC2"/>
<keyword evidence="5 6" id="KW-0472">Membrane</keyword>
<dbReference type="InterPro" id="IPR013121">
    <property type="entry name" value="Fe_red_NAD-bd_6"/>
</dbReference>
<organism evidence="11 12">
    <name type="scientific">Saprolegnia diclina (strain VS20)</name>
    <dbReference type="NCBI Taxonomy" id="1156394"/>
    <lineage>
        <taxon>Eukaryota</taxon>
        <taxon>Sar</taxon>
        <taxon>Stramenopiles</taxon>
        <taxon>Oomycota</taxon>
        <taxon>Saprolegniomycetes</taxon>
        <taxon>Saprolegniales</taxon>
        <taxon>Saprolegniaceae</taxon>
        <taxon>Saprolegnia</taxon>
    </lineage>
</organism>
<dbReference type="InterPro" id="IPR013130">
    <property type="entry name" value="Fe3_Rdtase_TM_dom"/>
</dbReference>
<dbReference type="Pfam" id="PF01794">
    <property type="entry name" value="Ferric_reduct"/>
    <property type="match status" value="1"/>
</dbReference>
<keyword evidence="4" id="KW-0560">Oxidoreductase</keyword>
<keyword evidence="3 6" id="KW-1133">Transmembrane helix</keyword>
<evidence type="ECO:0000259" key="8">
    <source>
        <dbReference type="Pfam" id="PF01794"/>
    </source>
</evidence>
<dbReference type="GeneID" id="19957192"/>
<feature type="transmembrane region" description="Helical" evidence="6">
    <location>
        <begin position="202"/>
        <end position="221"/>
    </location>
</feature>
<evidence type="ECO:0000256" key="2">
    <source>
        <dbReference type="ARBA" id="ARBA00022692"/>
    </source>
</evidence>
<dbReference type="OrthoDB" id="167398at2759"/>
<dbReference type="SFLD" id="SFLDS00052">
    <property type="entry name" value="Ferric_Reductase_Domain"/>
    <property type="match status" value="1"/>
</dbReference>
<dbReference type="SFLD" id="SFLDG01168">
    <property type="entry name" value="Ferric_reductase_subgroup_(FRE"/>
    <property type="match status" value="1"/>
</dbReference>
<evidence type="ECO:0000256" key="1">
    <source>
        <dbReference type="ARBA" id="ARBA00004141"/>
    </source>
</evidence>
<evidence type="ECO:0008006" key="13">
    <source>
        <dbReference type="Google" id="ProtNLM"/>
    </source>
</evidence>
<evidence type="ECO:0000256" key="5">
    <source>
        <dbReference type="ARBA" id="ARBA00023136"/>
    </source>
</evidence>
<dbReference type="VEuPathDB" id="FungiDB:SDRG_16465"/>
<dbReference type="Proteomes" id="UP000030762">
    <property type="component" value="Unassembled WGS sequence"/>
</dbReference>
<keyword evidence="7" id="KW-0732">Signal</keyword>
<evidence type="ECO:0000256" key="3">
    <source>
        <dbReference type="ARBA" id="ARBA00022989"/>
    </source>
</evidence>
<dbReference type="Pfam" id="PF08022">
    <property type="entry name" value="FAD_binding_8"/>
    <property type="match status" value="1"/>
</dbReference>
<proteinExistence type="predicted"/>
<feature type="transmembrane region" description="Helical" evidence="6">
    <location>
        <begin position="290"/>
        <end position="308"/>
    </location>
</feature>
<dbReference type="CDD" id="cd06186">
    <property type="entry name" value="NOX_Duox_like_FAD_NADP"/>
    <property type="match status" value="1"/>
</dbReference>
<dbReference type="CDD" id="cd09631">
    <property type="entry name" value="DOMON_DOH"/>
    <property type="match status" value="1"/>
</dbReference>
<dbReference type="EMBL" id="JH767260">
    <property type="protein sequence ID" value="EQC25680.1"/>
    <property type="molecule type" value="Genomic_DNA"/>
</dbReference>
<dbReference type="InterPro" id="IPR045266">
    <property type="entry name" value="DOH_DOMON"/>
</dbReference>
<dbReference type="Pfam" id="PF08030">
    <property type="entry name" value="NAD_binding_6"/>
    <property type="match status" value="2"/>
</dbReference>
<name>T0PXC2_SAPDV</name>
<evidence type="ECO:0000259" key="9">
    <source>
        <dbReference type="Pfam" id="PF08022"/>
    </source>
</evidence>
<dbReference type="PRINTS" id="PR00406">
    <property type="entry name" value="CYTB5RDTASE"/>
</dbReference>
<dbReference type="PANTHER" id="PTHR11972:SF69">
    <property type="entry name" value="FERRIC REDUCTION OXIDASE 6-RELATED"/>
    <property type="match status" value="1"/>
</dbReference>
<feature type="domain" description="FAD-binding 8" evidence="9">
    <location>
        <begin position="443"/>
        <end position="554"/>
    </location>
</feature>
<dbReference type="InterPro" id="IPR039261">
    <property type="entry name" value="FNR_nucleotide-bd"/>
</dbReference>
<dbReference type="RefSeq" id="XP_008620899.1">
    <property type="nucleotide sequence ID" value="XM_008622677.1"/>
</dbReference>
<evidence type="ECO:0000256" key="6">
    <source>
        <dbReference type="SAM" id="Phobius"/>
    </source>
</evidence>
<evidence type="ECO:0000259" key="10">
    <source>
        <dbReference type="Pfam" id="PF08030"/>
    </source>
</evidence>
<keyword evidence="12" id="KW-1185">Reference proteome</keyword>
<dbReference type="InParanoid" id="T0PXC2"/>
<dbReference type="OMA" id="HADVHIS"/>
<evidence type="ECO:0000256" key="7">
    <source>
        <dbReference type="SAM" id="SignalP"/>
    </source>
</evidence>
<dbReference type="Gene3D" id="3.40.50.80">
    <property type="entry name" value="Nucleotide-binding domain of ferredoxin-NADP reductase (FNR) module"/>
    <property type="match status" value="1"/>
</dbReference>
<gene>
    <name evidence="11" type="ORF">SDRG_16465</name>
</gene>
<feature type="domain" description="Ferric oxidoreductase" evidence="8">
    <location>
        <begin position="292"/>
        <end position="406"/>
    </location>
</feature>
<accession>T0PXC2</accession>
<dbReference type="InterPro" id="IPR013112">
    <property type="entry name" value="FAD-bd_8"/>
</dbReference>
<evidence type="ECO:0000256" key="4">
    <source>
        <dbReference type="ARBA" id="ARBA00023002"/>
    </source>
</evidence>
<comment type="subcellular location">
    <subcellularLocation>
        <location evidence="1">Membrane</location>
        <topology evidence="1">Multi-pass membrane protein</topology>
    </subcellularLocation>
</comment>
<feature type="transmembrane region" description="Helical" evidence="6">
    <location>
        <begin position="242"/>
        <end position="270"/>
    </location>
</feature>
<dbReference type="SUPFAM" id="SSF52343">
    <property type="entry name" value="Ferredoxin reductase-like, C-terminal NADP-linked domain"/>
    <property type="match status" value="1"/>
</dbReference>